<feature type="region of interest" description="Disordered" evidence="1">
    <location>
        <begin position="187"/>
        <end position="217"/>
    </location>
</feature>
<dbReference type="PANTHER" id="PTHR46085:SF3">
    <property type="entry name" value="ARF GTPASE ACTIVATING PROTEIN"/>
    <property type="match status" value="1"/>
</dbReference>
<evidence type="ECO:0000259" key="2">
    <source>
        <dbReference type="Pfam" id="PF07727"/>
    </source>
</evidence>
<dbReference type="InterPro" id="IPR044820">
    <property type="entry name" value="AGD14-like"/>
</dbReference>
<feature type="region of interest" description="Disordered" evidence="1">
    <location>
        <begin position="141"/>
        <end position="173"/>
    </location>
</feature>
<organism evidence="3">
    <name type="scientific">Fagus sylvatica</name>
    <name type="common">Beechnut</name>
    <dbReference type="NCBI Taxonomy" id="28930"/>
    <lineage>
        <taxon>Eukaryota</taxon>
        <taxon>Viridiplantae</taxon>
        <taxon>Streptophyta</taxon>
        <taxon>Embryophyta</taxon>
        <taxon>Tracheophyta</taxon>
        <taxon>Spermatophyta</taxon>
        <taxon>Magnoliopsida</taxon>
        <taxon>eudicotyledons</taxon>
        <taxon>Gunneridae</taxon>
        <taxon>Pentapetalae</taxon>
        <taxon>rosids</taxon>
        <taxon>fabids</taxon>
        <taxon>Fagales</taxon>
        <taxon>Fagaceae</taxon>
        <taxon>Fagus</taxon>
    </lineage>
</organism>
<dbReference type="InterPro" id="IPR037278">
    <property type="entry name" value="ARFGAP/RecO"/>
</dbReference>
<feature type="compositionally biased region" description="Basic and acidic residues" evidence="1">
    <location>
        <begin position="187"/>
        <end position="202"/>
    </location>
</feature>
<dbReference type="InterPro" id="IPR038508">
    <property type="entry name" value="ArfGAP_dom_sf"/>
</dbReference>
<reference evidence="3" key="1">
    <citation type="submission" date="2018-02" db="EMBL/GenBank/DDBJ databases">
        <authorList>
            <person name="Cohen D.B."/>
            <person name="Kent A.D."/>
        </authorList>
    </citation>
    <scope>NUCLEOTIDE SEQUENCE</scope>
</reference>
<dbReference type="InterPro" id="IPR043502">
    <property type="entry name" value="DNA/RNA_pol_sf"/>
</dbReference>
<sequence length="1383" mass="155366">MAKLVKEDEKNERIIRGLLKLPENRRCINCNSLEFTHRVKSISMANFSAHEVSDLEGGGNERAKEFNFKEWDPQRQSVPARSDIERLRDFIKHVYVDRRYTGESSNYKPSRTMTVEWEDSYTNRSGFGSPFYDDTHEWHYSERSMSGGRNDETYSRYNYDERSPVYDQDNQRYPECRRSISSFQVVDHRSCDRSGSRKHEGNRSSNGEPANLEGRSLDHEKDTSILPVMHSVQDIWEQFPTLRIGIHSKAISDGASDDAAQMQRTASSSSIGSIDGNVVEIKREDSRSLINFNANPKPAQQNQGTSSSAGQSMIKLTNSFTDNNWVAFDSFNEEKICQDASDGKIMGSKWSVPAAAPVRNMSMFPVTGNVCTEHIHNIRALPIGGASATASILPRGGSASAPAVASSGTSSLLPIGSGDSFRKTNDTRQWPSMEQHHNSKFPNTASLSTAEKFVPSISVGSKNRQGSLSTIPSEEESSGRTELMEAILSEFPFIDFSFFLACIFGLIREAQFENHFTATYSSIPVPIPGCYSTMSNDSIKSTVVPPSSSTANPSKGNGTNFESYFIQITTIRLNDLGNQSQIFELTLKLGEMRQGEDSVTKYFNSLKRVWQDLDLFNTYEWKSVEDSRHHKKIVEENRIFKFLAGLNIEFDEVRGRVIGRQHLPSIGDVFSEVRREESRRNVMLGKKGPGVAVESSALVAADANSSKAITYQRRTNDKPWVWCDYCNKPRHTRETCWKIHGKPANWKSSKPSDKSGRAFPTANEDEVTSFTKEQMEHLLTLLKSNSSSGIPSVSVAQTANYPKILIVVLPSLNLIVLFKDQSSGRTIGSARMINGLYYFDDNLSSDKKAQGFSSISSISVREQIMGEIIGEEDNFWEKSAPLPNTIVDFPSQDTESSPQIFPEIENSIQDAGSGRISFLPTEKEILQKDTCNPNSKLLVYTRKRIPERSKDLPIIPVQNQSESLNNGSLNILEISKEALDDPYWKLAVLEEMNALRKNGTWEADGSIERYKARLVAKGFTQTYGIDYQETFAPVAKINSIRVLLSLAVNSNWPLHQLDVKNAFLNGDLEEEVFMSLPPGFEERLGVDKVCRLRKSLYGLKQSPRAWFERFGRAVRRHGYCQRDDSAELKKLKERLADEFEIKDLGALKYFLGMEFAKSKEGIFVNQRKYVLDLLGETDIAFSVSMVSQFMHSPGPEHFEAVYRILRYLKGTPGKGLLFKKRGHLQIEAYTDADWAGSITDKEINIRILFLCWRKPCDLAKMLEELKALDSLPMKLYCDNKAAISIAHNLGAAQEAIGCFNGQADYGKYLQANLRGSVGKLERYWAVPAMTSSQGDELNMLAPRTVPSLLRASSLVSPYPQWMPPQSTLYATSISHQPSAYSRQ</sequence>
<dbReference type="EMBL" id="OIVN01000746">
    <property type="protein sequence ID" value="SPC84959.1"/>
    <property type="molecule type" value="Genomic_DNA"/>
</dbReference>
<protein>
    <recommendedName>
        <fullName evidence="2">Reverse transcriptase Ty1/copia-type domain-containing protein</fullName>
    </recommendedName>
</protein>
<dbReference type="InterPro" id="IPR013103">
    <property type="entry name" value="RVT_2"/>
</dbReference>
<evidence type="ECO:0000313" key="3">
    <source>
        <dbReference type="EMBL" id="SPC84959.1"/>
    </source>
</evidence>
<proteinExistence type="predicted"/>
<dbReference type="SUPFAM" id="SSF57863">
    <property type="entry name" value="ArfGap/RecO-like zinc finger"/>
    <property type="match status" value="1"/>
</dbReference>
<dbReference type="Pfam" id="PF07727">
    <property type="entry name" value="RVT_2"/>
    <property type="match status" value="1"/>
</dbReference>
<feature type="domain" description="Reverse transcriptase Ty1/copia-type" evidence="2">
    <location>
        <begin position="1008"/>
        <end position="1122"/>
    </location>
</feature>
<gene>
    <name evidence="3" type="ORF">FSB_LOCUS12841</name>
</gene>
<feature type="compositionally biased region" description="Basic and acidic residues" evidence="1">
    <location>
        <begin position="149"/>
        <end position="173"/>
    </location>
</feature>
<name>A0A2N9FDL4_FAGSY</name>
<feature type="compositionally biased region" description="Polar residues" evidence="1">
    <location>
        <begin position="460"/>
        <end position="472"/>
    </location>
</feature>
<dbReference type="Gene3D" id="1.10.220.150">
    <property type="entry name" value="Arf GTPase activating protein"/>
    <property type="match status" value="1"/>
</dbReference>
<dbReference type="PANTHER" id="PTHR46085">
    <property type="entry name" value="ARFGAP/RECO-RELATED"/>
    <property type="match status" value="1"/>
</dbReference>
<evidence type="ECO:0000256" key="1">
    <source>
        <dbReference type="SAM" id="MobiDB-lite"/>
    </source>
</evidence>
<dbReference type="GO" id="GO:0005096">
    <property type="term" value="F:GTPase activator activity"/>
    <property type="evidence" value="ECO:0007669"/>
    <property type="project" value="InterPro"/>
</dbReference>
<accession>A0A2N9FDL4</accession>
<dbReference type="SUPFAM" id="SSF56672">
    <property type="entry name" value="DNA/RNA polymerases"/>
    <property type="match status" value="1"/>
</dbReference>
<feature type="region of interest" description="Disordered" evidence="1">
    <location>
        <begin position="460"/>
        <end position="479"/>
    </location>
</feature>